<keyword evidence="6" id="KW-1185">Reference proteome</keyword>
<dbReference type="InterPro" id="IPR006626">
    <property type="entry name" value="PbH1"/>
</dbReference>
<dbReference type="AlphaFoldDB" id="Q2FU55"/>
<evidence type="ECO:0000259" key="4">
    <source>
        <dbReference type="Pfam" id="PF07705"/>
    </source>
</evidence>
<evidence type="ECO:0000256" key="2">
    <source>
        <dbReference type="SAM" id="Phobius"/>
    </source>
</evidence>
<dbReference type="Gene3D" id="2.60.40.10">
    <property type="entry name" value="Immunoglobulins"/>
    <property type="match status" value="2"/>
</dbReference>
<dbReference type="EMBL" id="CP000254">
    <property type="protein sequence ID" value="ABD41994.1"/>
    <property type="molecule type" value="Genomic_DNA"/>
</dbReference>
<dbReference type="SUPFAM" id="SSF51126">
    <property type="entry name" value="Pectin lyase-like"/>
    <property type="match status" value="1"/>
</dbReference>
<reference evidence="6" key="1">
    <citation type="journal article" date="2016" name="Stand. Genomic Sci.">
        <title>Complete genome sequence of Methanospirillum hungatei type strain JF1.</title>
        <authorList>
            <person name="Gunsalus R.P."/>
            <person name="Cook L.E."/>
            <person name="Crable B."/>
            <person name="Rohlin L."/>
            <person name="McDonald E."/>
            <person name="Mouttaki H."/>
            <person name="Sieber J.R."/>
            <person name="Poweleit N."/>
            <person name="Zhou H."/>
            <person name="Lapidus A.L."/>
            <person name="Daligault H.E."/>
            <person name="Land M."/>
            <person name="Gilna P."/>
            <person name="Ivanova N."/>
            <person name="Kyrpides N."/>
            <person name="Culley D.E."/>
            <person name="McInerney M.J."/>
        </authorList>
    </citation>
    <scope>NUCLEOTIDE SEQUENCE [LARGE SCALE GENOMIC DNA]</scope>
    <source>
        <strain evidence="6">ATCC 27890 / DSM 864 / NBRC 100397 / JF-1</strain>
    </source>
</reference>
<dbReference type="InterPro" id="IPR013783">
    <property type="entry name" value="Ig-like_fold"/>
</dbReference>
<dbReference type="OrthoDB" id="36243at2157"/>
<dbReference type="InterPro" id="IPR011635">
    <property type="entry name" value="CARDB"/>
</dbReference>
<feature type="compositionally biased region" description="Polar residues" evidence="1">
    <location>
        <begin position="461"/>
        <end position="482"/>
    </location>
</feature>
<accession>Q2FU55</accession>
<keyword evidence="2" id="KW-0812">Transmembrane</keyword>
<name>Q2FU55_METHJ</name>
<dbReference type="Pfam" id="PF07705">
    <property type="entry name" value="CARDB"/>
    <property type="match status" value="2"/>
</dbReference>
<dbReference type="KEGG" id="mhu:Mhun_2289"/>
<feature type="compositionally biased region" description="Low complexity" evidence="1">
    <location>
        <begin position="416"/>
        <end position="431"/>
    </location>
</feature>
<dbReference type="InterPro" id="IPR012334">
    <property type="entry name" value="Pectin_lyas_fold"/>
</dbReference>
<evidence type="ECO:0000259" key="3">
    <source>
        <dbReference type="Pfam" id="PF05048"/>
    </source>
</evidence>
<dbReference type="eggNOG" id="arCOG02498">
    <property type="taxonomic scope" value="Archaea"/>
</dbReference>
<dbReference type="STRING" id="323259.Mhun_2289"/>
<protein>
    <recommendedName>
        <fullName evidence="7">Periplasmic copper-binding protein NosD beta helix domain-containing protein</fullName>
    </recommendedName>
</protein>
<dbReference type="InParanoid" id="Q2FU55"/>
<evidence type="ECO:0000256" key="1">
    <source>
        <dbReference type="SAM" id="MobiDB-lite"/>
    </source>
</evidence>
<dbReference type="RefSeq" id="WP_011449252.1">
    <property type="nucleotide sequence ID" value="NC_007796.1"/>
</dbReference>
<dbReference type="NCBIfam" id="TIGR03804">
    <property type="entry name" value="para_beta_helix"/>
    <property type="match status" value="2"/>
</dbReference>
<evidence type="ECO:0000313" key="6">
    <source>
        <dbReference type="Proteomes" id="UP000001941"/>
    </source>
</evidence>
<dbReference type="InterPro" id="IPR011050">
    <property type="entry name" value="Pectin_lyase_fold/virulence"/>
</dbReference>
<proteinExistence type="predicted"/>
<dbReference type="InterPro" id="IPR007742">
    <property type="entry name" value="NosD_dom"/>
</dbReference>
<dbReference type="Proteomes" id="UP000001941">
    <property type="component" value="Chromosome"/>
</dbReference>
<dbReference type="Gene3D" id="2.160.20.10">
    <property type="entry name" value="Single-stranded right-handed beta-helix, Pectin lyase-like"/>
    <property type="match status" value="1"/>
</dbReference>
<evidence type="ECO:0000313" key="5">
    <source>
        <dbReference type="EMBL" id="ABD41994.1"/>
    </source>
</evidence>
<dbReference type="SMART" id="SM00710">
    <property type="entry name" value="PbH1"/>
    <property type="match status" value="5"/>
</dbReference>
<evidence type="ECO:0008006" key="7">
    <source>
        <dbReference type="Google" id="ProtNLM"/>
    </source>
</evidence>
<keyword evidence="2" id="KW-0472">Membrane</keyword>
<feature type="domain" description="Periplasmic copper-binding protein NosD beta helix" evidence="3">
    <location>
        <begin position="217"/>
        <end position="371"/>
    </location>
</feature>
<feature type="transmembrane region" description="Helical" evidence="2">
    <location>
        <begin position="20"/>
        <end position="40"/>
    </location>
</feature>
<dbReference type="GeneID" id="3921980"/>
<dbReference type="HOGENOM" id="CLU_440509_0_0_2"/>
<sequence length="620" mass="67762">MWHIQKSEVCTRQQDILRIVRVIVLGVLLVTGIFVGVGSGKPQAKETLDSGPDVAIIDASVKMDISEMGEITLGTIPDERLIVTITVQNTGNREAPGYKLRAYLVRVGREDEIGTQIGGDITDTRLGAGETRTYTKSWSLPTHLKRGEYRVMIVLDTSSYFIEPDTDNNRMTSQQPVVPGALTGPEGSIPVYSPAEITKPGYYVLKRDIDGRKKMNVFEIKTSGVTIDGGGNTIRGLSSGFNSGIYINAGTAIRDITIKNVVIEGMDAGIWMYKVSNSVITNCTIRNTANMGLRLDQSNQNQIFDNTFEKNAIGIGIFQSKDNHIFNNLLKNPHNAVVNENERNMWNTDLKSGTNIIGGSMIGGNAWFDETGEGGFSASAQTYSHEGISDSPYSLNANNIDLYPLSRSPSKPSVATTPVPIYTPIPTDTPVQEWSDSKSETPPEEPVSDQVSEPLMPDVVNASTEESTPLPEQSQNIQTEEAGNTEEPEPAPPSRPLSPYADISVKEITGPETGCPGTEFNLSAVIENTGGYDADAFQVRFYLTEDRQIDGKDIFLGEKTVRNLPSGSEQTLTESFIIPKLIGLKNYYLAIVTNTDNSVFEDKKENNNGYSSIRMAIRDC</sequence>
<dbReference type="EnsemblBacteria" id="ABD41994">
    <property type="protein sequence ID" value="ABD41994"/>
    <property type="gene ID" value="Mhun_2289"/>
</dbReference>
<feature type="domain" description="CARDB" evidence="4">
    <location>
        <begin position="78"/>
        <end position="172"/>
    </location>
</feature>
<gene>
    <name evidence="5" type="ordered locus">Mhun_2289</name>
</gene>
<feature type="region of interest" description="Disordered" evidence="1">
    <location>
        <begin position="405"/>
        <end position="500"/>
    </location>
</feature>
<organism evidence="5 6">
    <name type="scientific">Methanospirillum hungatei JF-1 (strain ATCC 27890 / DSM 864 / NBRC 100397 / JF-1)</name>
    <dbReference type="NCBI Taxonomy" id="323259"/>
    <lineage>
        <taxon>Archaea</taxon>
        <taxon>Methanobacteriati</taxon>
        <taxon>Methanobacteriota</taxon>
        <taxon>Stenosarchaea group</taxon>
        <taxon>Methanomicrobia</taxon>
        <taxon>Methanomicrobiales</taxon>
        <taxon>Methanospirillaceae</taxon>
        <taxon>Methanospirillum</taxon>
    </lineage>
</organism>
<dbReference type="Pfam" id="PF05048">
    <property type="entry name" value="NosD"/>
    <property type="match status" value="1"/>
</dbReference>
<keyword evidence="2" id="KW-1133">Transmembrane helix</keyword>
<feature type="domain" description="CARDB" evidence="4">
    <location>
        <begin position="501"/>
        <end position="611"/>
    </location>
</feature>
<dbReference type="InterPro" id="IPR022441">
    <property type="entry name" value="Para_beta_helix_rpt-2"/>
</dbReference>